<dbReference type="AlphaFoldDB" id="A0A6J6B9K3"/>
<accession>A0A6J6B9K3</accession>
<evidence type="ECO:0000313" key="2">
    <source>
        <dbReference type="EMBL" id="CAB4535073.1"/>
    </source>
</evidence>
<protein>
    <submittedName>
        <fullName evidence="2">Unannotated protein</fullName>
    </submittedName>
</protein>
<dbReference type="InterPro" id="IPR004347">
    <property type="entry name" value="Pup_ligase/deamidase"/>
</dbReference>
<dbReference type="GO" id="GO:0070490">
    <property type="term" value="P:protein pupylation"/>
    <property type="evidence" value="ECO:0007669"/>
    <property type="project" value="TreeGrafter"/>
</dbReference>
<dbReference type="Pfam" id="PF03136">
    <property type="entry name" value="Pup_ligase"/>
    <property type="match status" value="1"/>
</dbReference>
<sequence>MLSAMQRANAAPGALPINLYKNNTDNKGASYGTHENYLMRRDVAFGSIVRCLTPFFVTRQIITGSGRVGIGQDGRHAGFQISQRADFMEAEVGLETTLKRPIINTRDEPHADPELYRRFHVIVGDANLSEYSTFLKLGMTSLVLGLVEAGAMANIPELRAPVGEIRSVSHDWSLEHLVQLTDGRKVTAIDVQYMYLDAVEQWLSRNPTDDVQTSQVITLWRECLDALGTDPLSLSDRLDWVAKLRLMQAYRDRDHVEWDEPKLGMLDLQYSDIRPEKGIYHRLVAQGQMKTLITADQSHQAVSQPPNDTRAWFRGECIRRWGDRIFAASWDSIVFELPGHELLQRIPTNDPTKGTRELLETLLLDVSSADELVSRLQAVN</sequence>
<dbReference type="InterPro" id="IPR022366">
    <property type="entry name" value="Pup_deamidase"/>
</dbReference>
<dbReference type="GO" id="GO:0008233">
    <property type="term" value="F:peptidase activity"/>
    <property type="evidence" value="ECO:0007669"/>
    <property type="project" value="InterPro"/>
</dbReference>
<dbReference type="EMBL" id="CAEZSO010000007">
    <property type="protein sequence ID" value="CAB4535073.1"/>
    <property type="molecule type" value="Genomic_DNA"/>
</dbReference>
<dbReference type="GO" id="GO:0016811">
    <property type="term" value="F:hydrolase activity, acting on carbon-nitrogen (but not peptide) bonds, in linear amides"/>
    <property type="evidence" value="ECO:0007669"/>
    <property type="project" value="InterPro"/>
</dbReference>
<proteinExistence type="inferred from homology"/>
<dbReference type="NCBIfam" id="TIGR03688">
    <property type="entry name" value="depupylase_Dop"/>
    <property type="match status" value="1"/>
</dbReference>
<dbReference type="GO" id="GO:0019941">
    <property type="term" value="P:modification-dependent protein catabolic process"/>
    <property type="evidence" value="ECO:0007669"/>
    <property type="project" value="InterPro"/>
</dbReference>
<dbReference type="GO" id="GO:0010498">
    <property type="term" value="P:proteasomal protein catabolic process"/>
    <property type="evidence" value="ECO:0007669"/>
    <property type="project" value="InterPro"/>
</dbReference>
<organism evidence="2">
    <name type="scientific">freshwater metagenome</name>
    <dbReference type="NCBI Taxonomy" id="449393"/>
    <lineage>
        <taxon>unclassified sequences</taxon>
        <taxon>metagenomes</taxon>
        <taxon>ecological metagenomes</taxon>
    </lineage>
</organism>
<dbReference type="PANTHER" id="PTHR42307">
    <property type="entry name" value="PUP DEAMIDASE/DEPUPYLASE"/>
    <property type="match status" value="1"/>
</dbReference>
<dbReference type="PANTHER" id="PTHR42307:SF2">
    <property type="entry name" value="PUP DEAMIDASE_DEPUPYLASE"/>
    <property type="match status" value="1"/>
</dbReference>
<evidence type="ECO:0000256" key="1">
    <source>
        <dbReference type="ARBA" id="ARBA00009114"/>
    </source>
</evidence>
<comment type="similarity">
    <text evidence="1">Belongs to the Pup ligase/Pup deamidase family. Pup deamidase subfamily.</text>
</comment>
<reference evidence="2" key="1">
    <citation type="submission" date="2020-05" db="EMBL/GenBank/DDBJ databases">
        <authorList>
            <person name="Chiriac C."/>
            <person name="Salcher M."/>
            <person name="Ghai R."/>
            <person name="Kavagutti S V."/>
        </authorList>
    </citation>
    <scope>NUCLEOTIDE SEQUENCE</scope>
</reference>
<name>A0A6J6B9K3_9ZZZZ</name>
<dbReference type="GO" id="GO:0005524">
    <property type="term" value="F:ATP binding"/>
    <property type="evidence" value="ECO:0007669"/>
    <property type="project" value="TreeGrafter"/>
</dbReference>
<gene>
    <name evidence="2" type="ORF">UFOPK1446_00081</name>
</gene>